<evidence type="ECO:0000313" key="3">
    <source>
        <dbReference type="Proteomes" id="UP000326354"/>
    </source>
</evidence>
<keyword evidence="3" id="KW-1185">Reference proteome</keyword>
<sequence length="128" mass="13976">MKMIKIFAALSALIHVLFFCLESLLWTNPKVQKVFGQSAETIESTQLLAFNQGFYNLFFALGIIAALVVMKKNETIAFTLLAYIGSCMVAAALVLLYSAPHMITGVLGQGLPPALMLVGITLYCRKNT</sequence>
<evidence type="ECO:0000313" key="2">
    <source>
        <dbReference type="EMBL" id="BBM83261.1"/>
    </source>
</evidence>
<organism evidence="2 3">
    <name type="scientific">Uabimicrobium amorphum</name>
    <dbReference type="NCBI Taxonomy" id="2596890"/>
    <lineage>
        <taxon>Bacteria</taxon>
        <taxon>Pseudomonadati</taxon>
        <taxon>Planctomycetota</taxon>
        <taxon>Candidatus Uabimicrobiia</taxon>
        <taxon>Candidatus Uabimicrobiales</taxon>
        <taxon>Candidatus Uabimicrobiaceae</taxon>
        <taxon>Candidatus Uabimicrobium</taxon>
    </lineage>
</organism>
<keyword evidence="1" id="KW-0812">Transmembrane</keyword>
<accession>A0A5S9IKX7</accession>
<dbReference type="RefSeq" id="WP_151967469.1">
    <property type="nucleotide sequence ID" value="NZ_AP019860.1"/>
</dbReference>
<keyword evidence="1" id="KW-0472">Membrane</keyword>
<evidence type="ECO:0008006" key="4">
    <source>
        <dbReference type="Google" id="ProtNLM"/>
    </source>
</evidence>
<dbReference type="Pfam" id="PF06993">
    <property type="entry name" value="DUF1304"/>
    <property type="match status" value="1"/>
</dbReference>
<feature type="transmembrane region" description="Helical" evidence="1">
    <location>
        <begin position="76"/>
        <end position="97"/>
    </location>
</feature>
<dbReference type="InterPro" id="IPR009732">
    <property type="entry name" value="DUF1304"/>
</dbReference>
<dbReference type="OrthoDB" id="9803832at2"/>
<dbReference type="PANTHER" id="PTHR38446">
    <property type="entry name" value="BLL0914 PROTEIN"/>
    <property type="match status" value="1"/>
</dbReference>
<dbReference type="PANTHER" id="PTHR38446:SF1">
    <property type="entry name" value="BLL0914 PROTEIN"/>
    <property type="match status" value="1"/>
</dbReference>
<name>A0A5S9IKX7_UABAM</name>
<dbReference type="EMBL" id="AP019860">
    <property type="protein sequence ID" value="BBM83261.1"/>
    <property type="molecule type" value="Genomic_DNA"/>
</dbReference>
<dbReference type="Proteomes" id="UP000326354">
    <property type="component" value="Chromosome"/>
</dbReference>
<dbReference type="AlphaFoldDB" id="A0A5S9IKX7"/>
<feature type="transmembrane region" description="Helical" evidence="1">
    <location>
        <begin position="49"/>
        <end position="69"/>
    </location>
</feature>
<reference evidence="2 3" key="1">
    <citation type="submission" date="2019-08" db="EMBL/GenBank/DDBJ databases">
        <title>Complete genome sequence of Candidatus Uab amorphum.</title>
        <authorList>
            <person name="Shiratori T."/>
            <person name="Suzuki S."/>
            <person name="Kakizawa Y."/>
            <person name="Ishida K."/>
        </authorList>
    </citation>
    <scope>NUCLEOTIDE SEQUENCE [LARGE SCALE GENOMIC DNA]</scope>
    <source>
        <strain evidence="2 3">SRT547</strain>
    </source>
</reference>
<proteinExistence type="predicted"/>
<feature type="transmembrane region" description="Helical" evidence="1">
    <location>
        <begin position="103"/>
        <end position="124"/>
    </location>
</feature>
<gene>
    <name evidence="2" type="ORF">UABAM_01612</name>
</gene>
<dbReference type="KEGG" id="uam:UABAM_01612"/>
<evidence type="ECO:0000256" key="1">
    <source>
        <dbReference type="SAM" id="Phobius"/>
    </source>
</evidence>
<protein>
    <recommendedName>
        <fullName evidence="4">Epimerase</fullName>
    </recommendedName>
</protein>
<keyword evidence="1" id="KW-1133">Transmembrane helix</keyword>